<dbReference type="EMBL" id="CAJNDS010002576">
    <property type="protein sequence ID" value="CAE7531647.1"/>
    <property type="molecule type" value="Genomic_DNA"/>
</dbReference>
<gene>
    <name evidence="2" type="primary">PP2A4</name>
    <name evidence="2" type="ORF">SNAT2548_LOCUS29788</name>
</gene>
<evidence type="ECO:0000256" key="1">
    <source>
        <dbReference type="SAM" id="MobiDB-lite"/>
    </source>
</evidence>
<accession>A0A812TPC3</accession>
<organism evidence="2 3">
    <name type="scientific">Symbiodinium natans</name>
    <dbReference type="NCBI Taxonomy" id="878477"/>
    <lineage>
        <taxon>Eukaryota</taxon>
        <taxon>Sar</taxon>
        <taxon>Alveolata</taxon>
        <taxon>Dinophyceae</taxon>
        <taxon>Suessiales</taxon>
        <taxon>Symbiodiniaceae</taxon>
        <taxon>Symbiodinium</taxon>
    </lineage>
</organism>
<protein>
    <submittedName>
        <fullName evidence="2">PP2A4 protein</fullName>
    </submittedName>
</protein>
<reference evidence="2" key="1">
    <citation type="submission" date="2021-02" db="EMBL/GenBank/DDBJ databases">
        <authorList>
            <person name="Dougan E. K."/>
            <person name="Rhodes N."/>
            <person name="Thang M."/>
            <person name="Chan C."/>
        </authorList>
    </citation>
    <scope>NUCLEOTIDE SEQUENCE</scope>
</reference>
<feature type="region of interest" description="Disordered" evidence="1">
    <location>
        <begin position="1"/>
        <end position="49"/>
    </location>
</feature>
<feature type="compositionally biased region" description="Basic and acidic residues" evidence="1">
    <location>
        <begin position="29"/>
        <end position="40"/>
    </location>
</feature>
<dbReference type="Proteomes" id="UP000604046">
    <property type="component" value="Unassembled WGS sequence"/>
</dbReference>
<dbReference type="OrthoDB" id="414916at2759"/>
<keyword evidence="3" id="KW-1185">Reference proteome</keyword>
<dbReference type="AlphaFoldDB" id="A0A812TPC3"/>
<evidence type="ECO:0000313" key="2">
    <source>
        <dbReference type="EMBL" id="CAE7531647.1"/>
    </source>
</evidence>
<sequence length="161" mass="18173">MGPAQTEAMAQRLSSELERDDEDAVLETPQKRRCVEKATPQKEPSPPDRLLPGLLVAQEALPTFGGLLAEMLWQLEGKHQMRDLHSLLCTSKTAEKALVVGIKEFRLQPEREPSLVYSYAMMCDEVQALHKAAWARSRQLRLVTTEQADRRAAMAIVRAFF</sequence>
<evidence type="ECO:0000313" key="3">
    <source>
        <dbReference type="Proteomes" id="UP000604046"/>
    </source>
</evidence>
<comment type="caution">
    <text evidence="2">The sequence shown here is derived from an EMBL/GenBank/DDBJ whole genome shotgun (WGS) entry which is preliminary data.</text>
</comment>
<name>A0A812TPC3_9DINO</name>
<proteinExistence type="predicted"/>